<gene>
    <name evidence="1" type="ORF">NNKAGPMP_00013</name>
</gene>
<organism evidence="1 2">
    <name type="scientific">Methanophagales virus GBV303</name>
    <dbReference type="NCBI Taxonomy" id="2986514"/>
    <lineage>
        <taxon>Viruses</taxon>
        <taxon>Viruses incertae sedis</taxon>
        <taxon>Itzamnaviridae</taxon>
        <taxon>Demiitzamnavirus</taxon>
        <taxon>Demiitzamnavirus mexicoense</taxon>
    </lineage>
</organism>
<evidence type="ECO:0000313" key="1">
    <source>
        <dbReference type="EMBL" id="WAE39649.1"/>
    </source>
</evidence>
<accession>A0A9E8V9Q7</accession>
<keyword evidence="2" id="KW-1185">Reference proteome</keyword>
<dbReference type="EMBL" id="OP880254">
    <property type="protein sequence ID" value="WAE39649.1"/>
    <property type="molecule type" value="Genomic_DNA"/>
</dbReference>
<evidence type="ECO:0000313" key="2">
    <source>
        <dbReference type="Proteomes" id="UP001156932"/>
    </source>
</evidence>
<proteinExistence type="predicted"/>
<sequence>MSRWKISSVQRIYKRCLSHKHEVVVVRATFNCVYAYCKACGKVYRIRAGVVEELPEEEGEGRSLREEVCKA</sequence>
<protein>
    <submittedName>
        <fullName evidence="1">Uncharacterized protein</fullName>
    </submittedName>
</protein>
<name>A0A9E8V9Q7_9VIRU</name>
<reference evidence="1 2" key="1">
    <citation type="submission" date="2022-10" db="EMBL/GenBank/DDBJ databases">
        <title>Evolutionary Diversification of Methanotrophic Ca. Methanophagales (ANME-1) and Their Expansive Virome.</title>
        <authorList>
            <person name="Laso-Perez R."/>
            <person name="Wu F."/>
            <person name="Cremiere A."/>
            <person name="Speth D.R."/>
            <person name="Magyar J.S."/>
            <person name="Krupovic M."/>
            <person name="Orphan V.J."/>
        </authorList>
    </citation>
    <scope>NUCLEOTIDE SEQUENCE [LARGE SCALE GENOMIC DNA]</scope>
</reference>
<dbReference type="Proteomes" id="UP001156932">
    <property type="component" value="Segment"/>
</dbReference>